<organism evidence="10 11">
    <name type="scientific">Clostridium paraputrificum</name>
    <dbReference type="NCBI Taxonomy" id="29363"/>
    <lineage>
        <taxon>Bacteria</taxon>
        <taxon>Bacillati</taxon>
        <taxon>Bacillota</taxon>
        <taxon>Clostridia</taxon>
        <taxon>Eubacteriales</taxon>
        <taxon>Clostridiaceae</taxon>
        <taxon>Clostridium</taxon>
    </lineage>
</organism>
<dbReference type="Proteomes" id="UP000092714">
    <property type="component" value="Unassembled WGS sequence"/>
</dbReference>
<accession>A0A1B8RL58</accession>
<feature type="transmembrane region" description="Helical" evidence="9">
    <location>
        <begin position="326"/>
        <end position="345"/>
    </location>
</feature>
<keyword evidence="6 9" id="KW-1133">Transmembrane helix</keyword>
<protein>
    <submittedName>
        <fullName evidence="10">Transporter</fullName>
    </submittedName>
</protein>
<dbReference type="InterPro" id="IPR007272">
    <property type="entry name" value="Sulf_transp_TsuA/YedE"/>
</dbReference>
<evidence type="ECO:0000256" key="9">
    <source>
        <dbReference type="SAM" id="Phobius"/>
    </source>
</evidence>
<evidence type="ECO:0000313" key="10">
    <source>
        <dbReference type="EMBL" id="OBY09526.1"/>
    </source>
</evidence>
<keyword evidence="4" id="KW-0997">Cell inner membrane</keyword>
<dbReference type="PANTHER" id="PTHR30574">
    <property type="entry name" value="INNER MEMBRANE PROTEIN YEDE"/>
    <property type="match status" value="1"/>
</dbReference>
<evidence type="ECO:0000256" key="5">
    <source>
        <dbReference type="ARBA" id="ARBA00022692"/>
    </source>
</evidence>
<evidence type="ECO:0000256" key="1">
    <source>
        <dbReference type="ARBA" id="ARBA00004429"/>
    </source>
</evidence>
<keyword evidence="7 9" id="KW-0472">Membrane</keyword>
<evidence type="ECO:0000256" key="4">
    <source>
        <dbReference type="ARBA" id="ARBA00022519"/>
    </source>
</evidence>
<evidence type="ECO:0000256" key="6">
    <source>
        <dbReference type="ARBA" id="ARBA00022989"/>
    </source>
</evidence>
<name>A0A1B8RL58_9CLOT</name>
<feature type="transmembrane region" description="Helical" evidence="9">
    <location>
        <begin position="69"/>
        <end position="88"/>
    </location>
</feature>
<feature type="transmembrane region" description="Helical" evidence="9">
    <location>
        <begin position="30"/>
        <end position="49"/>
    </location>
</feature>
<proteinExistence type="inferred from homology"/>
<dbReference type="PANTHER" id="PTHR30574:SF1">
    <property type="entry name" value="SULPHUR TRANSPORT DOMAIN-CONTAINING PROTEIN"/>
    <property type="match status" value="1"/>
</dbReference>
<dbReference type="eggNOG" id="COG2391">
    <property type="taxonomic scope" value="Bacteria"/>
</dbReference>
<dbReference type="Pfam" id="PF04143">
    <property type="entry name" value="Sulf_transp"/>
    <property type="match status" value="1"/>
</dbReference>
<reference evidence="10 11" key="1">
    <citation type="submission" date="2016-06" db="EMBL/GenBank/DDBJ databases">
        <authorList>
            <person name="Kjaerup R.B."/>
            <person name="Dalgaard T.S."/>
            <person name="Juul-Madsen H.R."/>
        </authorList>
    </citation>
    <scope>NUCLEOTIDE SEQUENCE [LARGE SCALE GENOMIC DNA]</scope>
    <source>
        <strain evidence="10 11">373-A1</strain>
    </source>
</reference>
<evidence type="ECO:0000256" key="3">
    <source>
        <dbReference type="ARBA" id="ARBA00022475"/>
    </source>
</evidence>
<comment type="similarity">
    <text evidence="8">Belongs to the TsuA/YedE (TC 9.B.102) family.</text>
</comment>
<evidence type="ECO:0000256" key="2">
    <source>
        <dbReference type="ARBA" id="ARBA00022448"/>
    </source>
</evidence>
<comment type="subcellular location">
    <subcellularLocation>
        <location evidence="1">Cell inner membrane</location>
        <topology evidence="1">Multi-pass membrane protein</topology>
    </subcellularLocation>
</comment>
<feature type="transmembrane region" description="Helical" evidence="9">
    <location>
        <begin position="153"/>
        <end position="170"/>
    </location>
</feature>
<feature type="transmembrane region" description="Helical" evidence="9">
    <location>
        <begin position="190"/>
        <end position="210"/>
    </location>
</feature>
<keyword evidence="2" id="KW-0813">Transport</keyword>
<evidence type="ECO:0000256" key="8">
    <source>
        <dbReference type="ARBA" id="ARBA00035655"/>
    </source>
</evidence>
<sequence>MKKGQVFIGLGVLAAVTAFGAIQYKENSKLALFLLTGLLLGYVLQRSRFGFAGGIRKIAMTGDGKLSKALLFLFAITTIGAAGIHYGAFSKGAEAAFRAAEGVATIPGTGSVSAINLAFIIGGLLFGIGMIIGGGCASGTLSDTGEGSGRGTIVLFFFCIGGMLGTWHLPKLKKTFLFENGYTLYLPDKFGYIGAVVVSLLLLTVLYAIVRIYENKRKNAGTQVLEVVPEDERPMEEAKEYRFFSKETYHKFFVERWSFYVSAVLIGILFLFIINTTGSSWGASGPYTHWGVALFSKLGIDFSAIDGFAGSVKVVNGGILNDPVSVRNIGIILGALICMLLAGKWKFYVNFKAKDTVFYALAGILMGYGAKLAGGCNVGALFSGIANMSLSGWVFLVMLVIGGLIGIQIVKKFDIPA</sequence>
<dbReference type="OrthoDB" id="9794165at2"/>
<dbReference type="GO" id="GO:0005886">
    <property type="term" value="C:plasma membrane"/>
    <property type="evidence" value="ECO:0007669"/>
    <property type="project" value="UniProtKB-SubCell"/>
</dbReference>
<feature type="transmembrane region" description="Helical" evidence="9">
    <location>
        <begin position="257"/>
        <end position="274"/>
    </location>
</feature>
<evidence type="ECO:0000256" key="7">
    <source>
        <dbReference type="ARBA" id="ARBA00023136"/>
    </source>
</evidence>
<feature type="transmembrane region" description="Helical" evidence="9">
    <location>
        <begin position="117"/>
        <end position="141"/>
    </location>
</feature>
<dbReference type="AlphaFoldDB" id="A0A1B8RL58"/>
<gene>
    <name evidence="10" type="ORF">CP373A1_15610</name>
</gene>
<evidence type="ECO:0000313" key="11">
    <source>
        <dbReference type="Proteomes" id="UP000092714"/>
    </source>
</evidence>
<keyword evidence="11" id="KW-1185">Reference proteome</keyword>
<dbReference type="EMBL" id="MAPZ01000031">
    <property type="protein sequence ID" value="OBY09526.1"/>
    <property type="molecule type" value="Genomic_DNA"/>
</dbReference>
<comment type="caution">
    <text evidence="10">The sequence shown here is derived from an EMBL/GenBank/DDBJ whole genome shotgun (WGS) entry which is preliminary data.</text>
</comment>
<dbReference type="RefSeq" id="WP_065254807.1">
    <property type="nucleotide sequence ID" value="NZ_JAQLCW010000010.1"/>
</dbReference>
<keyword evidence="5 9" id="KW-0812">Transmembrane</keyword>
<feature type="transmembrane region" description="Helical" evidence="9">
    <location>
        <begin position="357"/>
        <end position="386"/>
    </location>
</feature>
<keyword evidence="3" id="KW-1003">Cell membrane</keyword>
<feature type="transmembrane region" description="Helical" evidence="9">
    <location>
        <begin position="392"/>
        <end position="410"/>
    </location>
</feature>